<keyword evidence="2" id="KW-1003">Cell membrane</keyword>
<evidence type="ECO:0000259" key="8">
    <source>
        <dbReference type="Pfam" id="PF12805"/>
    </source>
</evidence>
<comment type="subcellular location">
    <subcellularLocation>
        <location evidence="1">Cell membrane</location>
        <topology evidence="1">Multi-pass membrane protein</topology>
    </subcellularLocation>
</comment>
<dbReference type="BioCyc" id="TINT75379:TINT_RS04935-MONOMER"/>
<dbReference type="InterPro" id="IPR032692">
    <property type="entry name" value="YccS_N"/>
</dbReference>
<feature type="domain" description="Integral membrane bound transporter" evidence="9">
    <location>
        <begin position="410"/>
        <end position="523"/>
    </location>
</feature>
<feature type="transmembrane region" description="Helical" evidence="7">
    <location>
        <begin position="66"/>
        <end position="84"/>
    </location>
</feature>
<evidence type="ECO:0000256" key="7">
    <source>
        <dbReference type="SAM" id="Phobius"/>
    </source>
</evidence>
<dbReference type="KEGG" id="tin:Tint_0989"/>
<evidence type="ECO:0000313" key="10">
    <source>
        <dbReference type="EMBL" id="ADG30383.1"/>
    </source>
</evidence>
<sequence>MLTPRQVLVLLHGRYFTSGLVSAVGVALFGLVTYAIAGLGPAIALGSGALTVCFADNPAPTRVKRVELLFTSVASTVAFALVGASLWWPAVQIVLIPVLGFISGLIAVWGKRALAMSFSVLFISVITLGSPPLQGPVQLAAAVALFFIGALLYTAYALLLARWLRRRTKEQALAELLAQLGQFAHWLANHFGGQSSGLSGAVAQLTAINDTLQNTRDIVLRDVRTAADRALAARLILLLEVNEALLAGQTDGDLILKQFDATPVPDALRDWAQRIGDALDQRADALLRGRPANTLPAHLPCAQTIEHALATLQPSQPSAEFEQARMALRASADKFQRISDLLAQEKPAGSPTQPDPLQGMDLQAFLSPLRYDPNALWQSIRFESPILRYAIRLALALFAGELVLRALPYHPHDYWVLLTIGVILRPNYSVTRQRIKDRVLGTLLGCILVAALLSTHPSLGVMTLGVFVSLAFARTFITLNYRFTALFASVNALLLVALLEPGSQFLVTQRLQDTLIGAALAWAFSFVLPRWEANDLRRQVDALQRAALGYARAVLDPQQVSDLNYRRERKRIQDALAAVGGLHARMLEEPRQHQRMRRELAEFIAHSDLLSAHLATLRVLRAQRGDRVLSAAEQARLRHTLALLQGCLGLDGQATCIEAAETGAIDTPIERRLREVEAEGRTIAQLSRQILSPVAT</sequence>
<proteinExistence type="inferred from homology"/>
<dbReference type="HOGENOM" id="CLU_013315_0_1_4"/>
<dbReference type="PANTHER" id="PTHR30509:SF9">
    <property type="entry name" value="MULTIDRUG RESISTANCE PROTEIN MDTO"/>
    <property type="match status" value="1"/>
</dbReference>
<protein>
    <submittedName>
        <fullName evidence="10">Uncharacterized protein</fullName>
    </submittedName>
</protein>
<name>D5WZ45_THIK1</name>
<dbReference type="GO" id="GO:0005886">
    <property type="term" value="C:plasma membrane"/>
    <property type="evidence" value="ECO:0007669"/>
    <property type="project" value="UniProtKB-SubCell"/>
</dbReference>
<organism evidence="10">
    <name type="scientific">Thiomonas intermedia (strain K12)</name>
    <name type="common">Thiobacillus intermedius</name>
    <dbReference type="NCBI Taxonomy" id="75379"/>
    <lineage>
        <taxon>Bacteria</taxon>
        <taxon>Pseudomonadati</taxon>
        <taxon>Pseudomonadota</taxon>
        <taxon>Betaproteobacteria</taxon>
        <taxon>Burkholderiales</taxon>
        <taxon>Thiomonas</taxon>
    </lineage>
</organism>
<dbReference type="Pfam" id="PF12805">
    <property type="entry name" value="FUSC-like"/>
    <property type="match status" value="1"/>
</dbReference>
<dbReference type="STRING" id="75379.Tint_0989"/>
<gene>
    <name evidence="10" type="ordered locus">Tint_0989</name>
</gene>
<reference evidence="10" key="1">
    <citation type="submission" date="2010-04" db="EMBL/GenBank/DDBJ databases">
        <title>Complete sequence of Thiomonas intermedia K12.</title>
        <authorList>
            <consortium name="US DOE Joint Genome Institute"/>
            <person name="Lucas S."/>
            <person name="Copeland A."/>
            <person name="Lapidus A."/>
            <person name="Cheng J.-F."/>
            <person name="Bruce D."/>
            <person name="Goodwin L."/>
            <person name="Pitluck S."/>
            <person name="Davenport K."/>
            <person name="Detter J.C."/>
            <person name="Han C."/>
            <person name="Tapia R."/>
            <person name="Land M."/>
            <person name="Hauser L."/>
            <person name="Kyrpides N."/>
            <person name="Ovchinnikova G."/>
            <person name="Kerfeld C.A."/>
            <person name="Cannon G.C."/>
            <person name="Heinhorst S."/>
            <person name="Woyke T."/>
        </authorList>
    </citation>
    <scope>NUCLEOTIDE SEQUENCE [LARGE SCALE GENOMIC DNA]</scope>
    <source>
        <strain evidence="10">K12</strain>
    </source>
</reference>
<evidence type="ECO:0000256" key="1">
    <source>
        <dbReference type="ARBA" id="ARBA00004651"/>
    </source>
</evidence>
<dbReference type="eggNOG" id="COG1289">
    <property type="taxonomic scope" value="Bacteria"/>
</dbReference>
<evidence type="ECO:0000256" key="4">
    <source>
        <dbReference type="ARBA" id="ARBA00022989"/>
    </source>
</evidence>
<evidence type="ECO:0000256" key="3">
    <source>
        <dbReference type="ARBA" id="ARBA00022692"/>
    </source>
</evidence>
<accession>D5WZ45</accession>
<feature type="transmembrane region" description="Helical" evidence="7">
    <location>
        <begin position="20"/>
        <end position="45"/>
    </location>
</feature>
<feature type="domain" description="Integral membrane protein YccS N-terminal" evidence="8">
    <location>
        <begin position="68"/>
        <end position="320"/>
    </location>
</feature>
<feature type="transmembrane region" description="Helical" evidence="7">
    <location>
        <begin position="114"/>
        <end position="133"/>
    </location>
</feature>
<feature type="transmembrane region" description="Helical" evidence="7">
    <location>
        <begin position="139"/>
        <end position="161"/>
    </location>
</feature>
<evidence type="ECO:0000256" key="5">
    <source>
        <dbReference type="ARBA" id="ARBA00023136"/>
    </source>
</evidence>
<dbReference type="InterPro" id="IPR049453">
    <property type="entry name" value="Memb_transporter_dom"/>
</dbReference>
<feature type="transmembrane region" description="Helical" evidence="7">
    <location>
        <begin position="90"/>
        <end position="109"/>
    </location>
</feature>
<feature type="transmembrane region" description="Helical" evidence="7">
    <location>
        <begin position="443"/>
        <end position="473"/>
    </location>
</feature>
<keyword evidence="4 7" id="KW-1133">Transmembrane helix</keyword>
<comment type="similarity">
    <text evidence="6">Belongs to the YccS/YhfK family.</text>
</comment>
<dbReference type="PANTHER" id="PTHR30509">
    <property type="entry name" value="P-HYDROXYBENZOIC ACID EFFLUX PUMP SUBUNIT-RELATED"/>
    <property type="match status" value="1"/>
</dbReference>
<evidence type="ECO:0000256" key="6">
    <source>
        <dbReference type="ARBA" id="ARBA00043993"/>
    </source>
</evidence>
<dbReference type="EMBL" id="CP002021">
    <property type="protein sequence ID" value="ADG30383.1"/>
    <property type="molecule type" value="Genomic_DNA"/>
</dbReference>
<dbReference type="Pfam" id="PF13515">
    <property type="entry name" value="FUSC_2"/>
    <property type="match status" value="1"/>
</dbReference>
<evidence type="ECO:0000256" key="2">
    <source>
        <dbReference type="ARBA" id="ARBA00022475"/>
    </source>
</evidence>
<feature type="transmembrane region" description="Helical" evidence="7">
    <location>
        <begin position="479"/>
        <end position="499"/>
    </location>
</feature>
<keyword evidence="3 7" id="KW-0812">Transmembrane</keyword>
<keyword evidence="5 7" id="KW-0472">Membrane</keyword>
<evidence type="ECO:0000259" key="9">
    <source>
        <dbReference type="Pfam" id="PF13515"/>
    </source>
</evidence>
<dbReference type="AlphaFoldDB" id="D5WZ45"/>